<name>A0A9X2XI17_9PSED</name>
<dbReference type="Pfam" id="PF16310">
    <property type="entry name" value="DUF4952"/>
    <property type="match status" value="1"/>
</dbReference>
<dbReference type="AlphaFoldDB" id="A0A9X2XI17"/>
<sequence>MKRLIHGLLLLSLSLLSMGARAEFVCEDFLAKIGAKPEFVKFVQCSQDTERQGKPLVALYHVPGPDAANAEHYLNQRFGLPPLKRYCCIWESSSFFYRDRKTGVGYELAMASEETLVHERESWPAIGSFYINVLVYTEEP</sequence>
<proteinExistence type="predicted"/>
<dbReference type="EMBL" id="JAOSKY010000008">
    <property type="protein sequence ID" value="MCU7249216.1"/>
    <property type="molecule type" value="Genomic_DNA"/>
</dbReference>
<keyword evidence="1" id="KW-0732">Signal</keyword>
<reference evidence="2" key="2">
    <citation type="journal article" date="2023" name="mSystems">
        <title>Charting the Lipopeptidome of Nonpathogenic Pseudomonas.</title>
        <authorList>
            <person name="Cesa-Luna C."/>
            <person name="Geudens N."/>
            <person name="Girard L."/>
            <person name="De Roo V."/>
            <person name="Maklad H.R."/>
            <person name="Martins J.C."/>
            <person name="Hofte M."/>
            <person name="De Mot R."/>
        </authorList>
    </citation>
    <scope>NUCLEOTIDE SEQUENCE</scope>
    <source>
        <strain evidence="2">B1M3-32</strain>
    </source>
</reference>
<accession>A0A9X2XI17</accession>
<dbReference type="RefSeq" id="WP_217830478.1">
    <property type="nucleotide sequence ID" value="NZ_JAOSKY010000008.1"/>
</dbReference>
<organism evidence="2 3">
    <name type="scientific">Pseudomonas koreensis</name>
    <dbReference type="NCBI Taxonomy" id="198620"/>
    <lineage>
        <taxon>Bacteria</taxon>
        <taxon>Pseudomonadati</taxon>
        <taxon>Pseudomonadota</taxon>
        <taxon>Gammaproteobacteria</taxon>
        <taxon>Pseudomonadales</taxon>
        <taxon>Pseudomonadaceae</taxon>
        <taxon>Pseudomonas</taxon>
    </lineage>
</organism>
<comment type="caution">
    <text evidence="2">The sequence shown here is derived from an EMBL/GenBank/DDBJ whole genome shotgun (WGS) entry which is preliminary data.</text>
</comment>
<evidence type="ECO:0000313" key="3">
    <source>
        <dbReference type="Proteomes" id="UP001139955"/>
    </source>
</evidence>
<dbReference type="InterPro" id="IPR032537">
    <property type="entry name" value="DUF4952"/>
</dbReference>
<evidence type="ECO:0000256" key="1">
    <source>
        <dbReference type="SAM" id="SignalP"/>
    </source>
</evidence>
<feature type="chain" id="PRO_5040772013" evidence="1">
    <location>
        <begin position="23"/>
        <end position="140"/>
    </location>
</feature>
<gene>
    <name evidence="2" type="ORF">OC940_15505</name>
</gene>
<keyword evidence="3" id="KW-1185">Reference proteome</keyword>
<evidence type="ECO:0000313" key="2">
    <source>
        <dbReference type="EMBL" id="MCU7249216.1"/>
    </source>
</evidence>
<reference evidence="2" key="1">
    <citation type="submission" date="2022-09" db="EMBL/GenBank/DDBJ databases">
        <authorList>
            <person name="Cesa-Luna C."/>
            <person name="Girard L."/>
            <person name="Lood C."/>
            <person name="Hofte M."/>
            <person name="De Mot R."/>
        </authorList>
    </citation>
    <scope>NUCLEOTIDE SEQUENCE</scope>
    <source>
        <strain evidence="2">B1M3-32</strain>
    </source>
</reference>
<feature type="signal peptide" evidence="1">
    <location>
        <begin position="1"/>
        <end position="22"/>
    </location>
</feature>
<protein>
    <submittedName>
        <fullName evidence="2">DUF4952 domain-containing protein</fullName>
    </submittedName>
</protein>
<dbReference type="Proteomes" id="UP001139955">
    <property type="component" value="Unassembled WGS sequence"/>
</dbReference>